<comment type="subcellular location">
    <subcellularLocation>
        <location evidence="1">Cytoplasm</location>
    </subcellularLocation>
</comment>
<dbReference type="EMBL" id="LN483142">
    <property type="protein sequence ID" value="CED83391.1"/>
    <property type="molecule type" value="Genomic_DNA"/>
</dbReference>
<keyword evidence="5" id="KW-0862">Zinc</keyword>
<keyword evidence="2" id="KW-0963">Cytoplasm</keyword>
<sequence>MDAVYKELSRLEALGATTPITHKRTKSRSSDVSISTPGSSATAASAGGSAINVSLDTLVDQLIAARREVLGSNTLEVVDEILNRMEVAIEGSKCKVDEALKSYHKAIGKVGTALTKAMPENQSFPDLGKFSETNSHRLLGQTVMNALTRRAEENTVLLMEEEHGFKSSSVELENAQQLHRTLSAISEGDLTLAIQWATNNAGFLSARSSPLLFYLHRSIYLRKLLPSLLSLPAPASPPGVLIDYARQYFTPLFSLYPTEIKRLLGALLFASNSVQIFRDSPYADLADPGLHAPLLVPLFEKEFCDRVGWPRKEVLGIVIGLGASSSVGRIEKARKMMKAKVGSDWEIEAELPIEIPLPPSLRFHSIFTCPVSREQATPTNPPMMLVCGHTIARESFAKLGKGTMQHLISRTAKCPYCPMETSVNSALELHF</sequence>
<protein>
    <recommendedName>
        <fullName evidence="8">GID complex catalytic subunit 2</fullName>
    </recommendedName>
    <alternativeName>
        <fullName evidence="7">Glucose-induced degradation protein 2</fullName>
    </alternativeName>
</protein>
<dbReference type="GO" id="GO:0061630">
    <property type="term" value="F:ubiquitin protein ligase activity"/>
    <property type="evidence" value="ECO:0007669"/>
    <property type="project" value="InterPro"/>
</dbReference>
<dbReference type="GO" id="GO:0043161">
    <property type="term" value="P:proteasome-mediated ubiquitin-dependent protein catabolic process"/>
    <property type="evidence" value="ECO:0007669"/>
    <property type="project" value="InterPro"/>
</dbReference>
<reference evidence="12" key="1">
    <citation type="submission" date="2014-08" db="EMBL/GenBank/DDBJ databases">
        <authorList>
            <person name="Sharma Rahul"/>
            <person name="Thines Marco"/>
        </authorList>
    </citation>
    <scope>NUCLEOTIDE SEQUENCE</scope>
</reference>
<keyword evidence="4 9" id="KW-0863">Zinc-finger</keyword>
<evidence type="ECO:0000256" key="8">
    <source>
        <dbReference type="ARBA" id="ARBA00080744"/>
    </source>
</evidence>
<evidence type="ECO:0000259" key="11">
    <source>
        <dbReference type="PROSITE" id="PS51867"/>
    </source>
</evidence>
<dbReference type="InterPro" id="IPR024964">
    <property type="entry name" value="CTLH/CRA"/>
</dbReference>
<dbReference type="InterPro" id="IPR045098">
    <property type="entry name" value="Fyv10_fam"/>
</dbReference>
<feature type="region of interest" description="Disordered" evidence="10">
    <location>
        <begin position="19"/>
        <end position="46"/>
    </location>
</feature>
<dbReference type="GO" id="GO:0005737">
    <property type="term" value="C:cytoplasm"/>
    <property type="evidence" value="ECO:0007669"/>
    <property type="project" value="UniProtKB-SubCell"/>
</dbReference>
<evidence type="ECO:0000313" key="12">
    <source>
        <dbReference type="EMBL" id="CED83391.1"/>
    </source>
</evidence>
<name>A0A0F7SPU4_PHARH</name>
<dbReference type="PANTHER" id="PTHR12170">
    <property type="entry name" value="MACROPHAGE ERYTHROBLAST ATTACHER-RELATED"/>
    <property type="match status" value="1"/>
</dbReference>
<dbReference type="InterPro" id="IPR044063">
    <property type="entry name" value="ZF_RING_GID"/>
</dbReference>
<keyword evidence="12" id="KW-0436">Ligase</keyword>
<organism evidence="12">
    <name type="scientific">Phaffia rhodozyma</name>
    <name type="common">Yeast</name>
    <name type="synonym">Xanthophyllomyces dendrorhous</name>
    <dbReference type="NCBI Taxonomy" id="264483"/>
    <lineage>
        <taxon>Eukaryota</taxon>
        <taxon>Fungi</taxon>
        <taxon>Dikarya</taxon>
        <taxon>Basidiomycota</taxon>
        <taxon>Agaricomycotina</taxon>
        <taxon>Tremellomycetes</taxon>
        <taxon>Cystofilobasidiales</taxon>
        <taxon>Mrakiaceae</taxon>
        <taxon>Phaffia</taxon>
    </lineage>
</organism>
<dbReference type="InterPro" id="IPR037683">
    <property type="entry name" value="Rmd5_dRing"/>
</dbReference>
<feature type="zinc finger region" description="RING-Gid-type" evidence="9">
    <location>
        <begin position="369"/>
        <end position="417"/>
    </location>
</feature>
<feature type="compositionally biased region" description="Low complexity" evidence="10">
    <location>
        <begin position="33"/>
        <end position="46"/>
    </location>
</feature>
<dbReference type="PANTHER" id="PTHR12170:SF3">
    <property type="entry name" value="GH10162P"/>
    <property type="match status" value="1"/>
</dbReference>
<proteinExistence type="inferred from homology"/>
<evidence type="ECO:0000256" key="7">
    <source>
        <dbReference type="ARBA" id="ARBA00075398"/>
    </source>
</evidence>
<dbReference type="GO" id="GO:0008270">
    <property type="term" value="F:zinc ion binding"/>
    <property type="evidence" value="ECO:0007669"/>
    <property type="project" value="UniProtKB-KW"/>
</dbReference>
<dbReference type="CDD" id="cd16652">
    <property type="entry name" value="dRING_Rmd5p-like"/>
    <property type="match status" value="1"/>
</dbReference>
<evidence type="ECO:0000256" key="6">
    <source>
        <dbReference type="ARBA" id="ARBA00061136"/>
    </source>
</evidence>
<evidence type="ECO:0000256" key="10">
    <source>
        <dbReference type="SAM" id="MobiDB-lite"/>
    </source>
</evidence>
<dbReference type="InterPro" id="IPR013083">
    <property type="entry name" value="Znf_RING/FYVE/PHD"/>
</dbReference>
<evidence type="ECO:0000256" key="9">
    <source>
        <dbReference type="PROSITE-ProRule" id="PRU01215"/>
    </source>
</evidence>
<dbReference type="Pfam" id="PF10607">
    <property type="entry name" value="CTLH"/>
    <property type="match status" value="1"/>
</dbReference>
<dbReference type="PROSITE" id="PS51867">
    <property type="entry name" value="ZF_RING_GID"/>
    <property type="match status" value="1"/>
</dbReference>
<evidence type="ECO:0000256" key="1">
    <source>
        <dbReference type="ARBA" id="ARBA00004496"/>
    </source>
</evidence>
<dbReference type="GO" id="GO:0034657">
    <property type="term" value="C:GID complex"/>
    <property type="evidence" value="ECO:0007669"/>
    <property type="project" value="TreeGrafter"/>
</dbReference>
<dbReference type="GO" id="GO:0005634">
    <property type="term" value="C:nucleus"/>
    <property type="evidence" value="ECO:0007669"/>
    <property type="project" value="TreeGrafter"/>
</dbReference>
<dbReference type="Gene3D" id="3.30.40.10">
    <property type="entry name" value="Zinc/RING finger domain, C3HC4 (zinc finger)"/>
    <property type="match status" value="1"/>
</dbReference>
<accession>A0A0F7SPU4</accession>
<feature type="domain" description="RING-Gid-type" evidence="11">
    <location>
        <begin position="369"/>
        <end position="417"/>
    </location>
</feature>
<evidence type="ECO:0000256" key="5">
    <source>
        <dbReference type="ARBA" id="ARBA00022833"/>
    </source>
</evidence>
<evidence type="ECO:0000256" key="2">
    <source>
        <dbReference type="ARBA" id="ARBA00022490"/>
    </source>
</evidence>
<evidence type="ECO:0000256" key="3">
    <source>
        <dbReference type="ARBA" id="ARBA00022723"/>
    </source>
</evidence>
<dbReference type="FunFam" id="3.30.40.10:FF:000143">
    <property type="entry name" value="Regulator of gluconeogenesis Rmd5"/>
    <property type="match status" value="1"/>
</dbReference>
<dbReference type="GO" id="GO:0016874">
    <property type="term" value="F:ligase activity"/>
    <property type="evidence" value="ECO:0007669"/>
    <property type="project" value="UniProtKB-KW"/>
</dbReference>
<dbReference type="SUPFAM" id="SSF57850">
    <property type="entry name" value="RING/U-box"/>
    <property type="match status" value="1"/>
</dbReference>
<dbReference type="AlphaFoldDB" id="A0A0F7SPU4"/>
<evidence type="ECO:0000256" key="4">
    <source>
        <dbReference type="ARBA" id="ARBA00022771"/>
    </source>
</evidence>
<keyword evidence="3" id="KW-0479">Metal-binding</keyword>
<comment type="similarity">
    <text evidence="6">Belongs to the RMD5/GID2 family.</text>
</comment>